<dbReference type="AlphaFoldDB" id="A0A165KBC0"/>
<feature type="domain" description="Amidase" evidence="2">
    <location>
        <begin position="236"/>
        <end position="662"/>
    </location>
</feature>
<dbReference type="EMBL" id="KV423914">
    <property type="protein sequence ID" value="KZT62918.1"/>
    <property type="molecule type" value="Genomic_DNA"/>
</dbReference>
<protein>
    <submittedName>
        <fullName evidence="4">Amidase family protein</fullName>
    </submittedName>
</protein>
<dbReference type="PANTHER" id="PTHR46310:SF7">
    <property type="entry name" value="AMIDASE 1"/>
    <property type="match status" value="1"/>
</dbReference>
<evidence type="ECO:0000259" key="3">
    <source>
        <dbReference type="Pfam" id="PF26053"/>
    </source>
</evidence>
<organism evidence="4 5">
    <name type="scientific">Calocera cornea HHB12733</name>
    <dbReference type="NCBI Taxonomy" id="1353952"/>
    <lineage>
        <taxon>Eukaryota</taxon>
        <taxon>Fungi</taxon>
        <taxon>Dikarya</taxon>
        <taxon>Basidiomycota</taxon>
        <taxon>Agaricomycotina</taxon>
        <taxon>Dacrymycetes</taxon>
        <taxon>Dacrymycetales</taxon>
        <taxon>Dacrymycetaceae</taxon>
        <taxon>Calocera</taxon>
    </lineage>
</organism>
<dbReference type="InterPro" id="IPR036928">
    <property type="entry name" value="AS_sf"/>
</dbReference>
<evidence type="ECO:0000313" key="5">
    <source>
        <dbReference type="Proteomes" id="UP000076842"/>
    </source>
</evidence>
<feature type="domain" description="Scytalone dehydratase-like protein Arp1 N-terminal" evidence="3">
    <location>
        <begin position="55"/>
        <end position="185"/>
    </location>
</feature>
<sequence length="685" mass="73869">MAVLKRVLAGAALAGLASAAPLVKKGDFQFVATVPYGDTIFSVGDIDYLASTSSPVLSAASTHSLTTGSIVPFTVITTGDCYVSADFVSSTVESFAEWDDVYSAGFLEGVYISSNCTGATIDPAVFTWAESANVTSLFLSSDFASVNPGKTSYTVSSIYQPTPIECGPYAVAISEGGAASFSLVYRLYEDFQRTFIMGVYPAQDSIGSFKGLPQYLTKFQDEMIPVPSRIYSWSDSRPLAGLRVAIKDLYDLNGVQTSGGSRSWATITPIANITAPAIQRVIDLGGHIVAKFKTAQFASGANPWDFIDTQPPFNPRGDGYLTCDCSSAGGGCSMAAYDWLDHSIGSDTSWSMRRPASVSGTYGNRPSQGMITLDHVLPLGATQDTAGVFARTPKAWAHFAKNWYSPTLHQDSSITGLTEPLIINDTYKWPAKVYYPKDLFEPARNPAAAAIVQEFVANLTALGIQRVDINITDMVLKAPIASVSNVATWKAASSLLITNTAYWVIGKPLVTAWAAMFGGRYPPLDPNHTSWFHFNESTISDDKVAAAIAVKQAYSDWINYDFLGADDETCSGALWVYDIGTGGLPSYRYQQLITTAYPQATNMSYTPPTAKFTGSSVCSFAGCPDYTVPIGQVPYYSNVTFTTEMVPVTINVVARRGCDFMLFNLFEEMENRGMLATIKTGRTAF</sequence>
<proteinExistence type="predicted"/>
<dbReference type="SUPFAM" id="SSF75304">
    <property type="entry name" value="Amidase signature (AS) enzymes"/>
    <property type="match status" value="1"/>
</dbReference>
<evidence type="ECO:0000259" key="2">
    <source>
        <dbReference type="Pfam" id="PF01425"/>
    </source>
</evidence>
<dbReference type="Pfam" id="PF26053">
    <property type="entry name" value="DUF8016"/>
    <property type="match status" value="1"/>
</dbReference>
<feature type="chain" id="PRO_5007860682" evidence="1">
    <location>
        <begin position="20"/>
        <end position="685"/>
    </location>
</feature>
<name>A0A165KBC0_9BASI</name>
<dbReference type="PANTHER" id="PTHR46310">
    <property type="entry name" value="AMIDASE 1"/>
    <property type="match status" value="1"/>
</dbReference>
<accession>A0A165KBC0</accession>
<dbReference type="InParanoid" id="A0A165KBC0"/>
<gene>
    <name evidence="4" type="ORF">CALCODRAFT_478816</name>
</gene>
<dbReference type="STRING" id="1353952.A0A165KBC0"/>
<keyword evidence="1" id="KW-0732">Signal</keyword>
<feature type="signal peptide" evidence="1">
    <location>
        <begin position="1"/>
        <end position="19"/>
    </location>
</feature>
<evidence type="ECO:0000313" key="4">
    <source>
        <dbReference type="EMBL" id="KZT62918.1"/>
    </source>
</evidence>
<reference evidence="4 5" key="1">
    <citation type="journal article" date="2016" name="Mol. Biol. Evol.">
        <title>Comparative Genomics of Early-Diverging Mushroom-Forming Fungi Provides Insights into the Origins of Lignocellulose Decay Capabilities.</title>
        <authorList>
            <person name="Nagy L.G."/>
            <person name="Riley R."/>
            <person name="Tritt A."/>
            <person name="Adam C."/>
            <person name="Daum C."/>
            <person name="Floudas D."/>
            <person name="Sun H."/>
            <person name="Yadav J.S."/>
            <person name="Pangilinan J."/>
            <person name="Larsson K.H."/>
            <person name="Matsuura K."/>
            <person name="Barry K."/>
            <person name="Labutti K."/>
            <person name="Kuo R."/>
            <person name="Ohm R.A."/>
            <person name="Bhattacharya S.S."/>
            <person name="Shirouzu T."/>
            <person name="Yoshinaga Y."/>
            <person name="Martin F.M."/>
            <person name="Grigoriev I.V."/>
            <person name="Hibbett D.S."/>
        </authorList>
    </citation>
    <scope>NUCLEOTIDE SEQUENCE [LARGE SCALE GENOMIC DNA]</scope>
    <source>
        <strain evidence="4 5">HHB12733</strain>
    </source>
</reference>
<dbReference type="OrthoDB" id="5423360at2759"/>
<dbReference type="InterPro" id="IPR058329">
    <property type="entry name" value="Arp1_N"/>
</dbReference>
<dbReference type="Pfam" id="PF01425">
    <property type="entry name" value="Amidase"/>
    <property type="match status" value="1"/>
</dbReference>
<evidence type="ECO:0000256" key="1">
    <source>
        <dbReference type="SAM" id="SignalP"/>
    </source>
</evidence>
<keyword evidence="5" id="KW-1185">Reference proteome</keyword>
<dbReference type="Gene3D" id="3.90.1300.10">
    <property type="entry name" value="Amidase signature (AS) domain"/>
    <property type="match status" value="1"/>
</dbReference>
<dbReference type="Proteomes" id="UP000076842">
    <property type="component" value="Unassembled WGS sequence"/>
</dbReference>
<dbReference type="InterPro" id="IPR023631">
    <property type="entry name" value="Amidase_dom"/>
</dbReference>